<proteinExistence type="predicted"/>
<feature type="chain" id="PRO_5045732768" evidence="1">
    <location>
        <begin position="21"/>
        <end position="201"/>
    </location>
</feature>
<protein>
    <submittedName>
        <fullName evidence="2">Uncharacterized protein</fullName>
    </submittedName>
</protein>
<sequence>MSFRYLLSVACMALLFLACTEDEKDGIIETNSYLPLRVGNYWDYEVVTYKSSYIRREYVRTTIKRNGDRYYEVVGGPLAVSASIHYDTAYYHIDNNGYVYCWRTGWENEENLYRLFASHGDQWSFKSNFGDRATVESFYTTVEIGEKEIPECKGYFYDVPMIVDEESTVYLAPGIGCVGTTSMWQVKVLKKAFVNGIEYTF</sequence>
<keyword evidence="1" id="KW-0732">Signal</keyword>
<keyword evidence="3" id="KW-1185">Reference proteome</keyword>
<accession>A0ABW3K3M3</accession>
<dbReference type="PROSITE" id="PS51257">
    <property type="entry name" value="PROKAR_LIPOPROTEIN"/>
    <property type="match status" value="1"/>
</dbReference>
<comment type="caution">
    <text evidence="2">The sequence shown here is derived from an EMBL/GenBank/DDBJ whole genome shotgun (WGS) entry which is preliminary data.</text>
</comment>
<dbReference type="EMBL" id="JBHTKA010000007">
    <property type="protein sequence ID" value="MFD1000732.1"/>
    <property type="molecule type" value="Genomic_DNA"/>
</dbReference>
<organism evidence="2 3">
    <name type="scientific">Ohtaekwangia kribbensis</name>
    <dbReference type="NCBI Taxonomy" id="688913"/>
    <lineage>
        <taxon>Bacteria</taxon>
        <taxon>Pseudomonadati</taxon>
        <taxon>Bacteroidota</taxon>
        <taxon>Cytophagia</taxon>
        <taxon>Cytophagales</taxon>
        <taxon>Fulvivirgaceae</taxon>
        <taxon>Ohtaekwangia</taxon>
    </lineage>
</organism>
<name>A0ABW3K3M3_9BACT</name>
<evidence type="ECO:0000256" key="1">
    <source>
        <dbReference type="SAM" id="SignalP"/>
    </source>
</evidence>
<dbReference type="RefSeq" id="WP_377580187.1">
    <property type="nucleotide sequence ID" value="NZ_JBHTKA010000007.1"/>
</dbReference>
<feature type="signal peptide" evidence="1">
    <location>
        <begin position="1"/>
        <end position="20"/>
    </location>
</feature>
<evidence type="ECO:0000313" key="3">
    <source>
        <dbReference type="Proteomes" id="UP001597112"/>
    </source>
</evidence>
<dbReference type="Proteomes" id="UP001597112">
    <property type="component" value="Unassembled WGS sequence"/>
</dbReference>
<evidence type="ECO:0000313" key="2">
    <source>
        <dbReference type="EMBL" id="MFD1000732.1"/>
    </source>
</evidence>
<gene>
    <name evidence="2" type="ORF">ACFQ21_15505</name>
</gene>
<reference evidence="3" key="1">
    <citation type="journal article" date="2019" name="Int. J. Syst. Evol. Microbiol.">
        <title>The Global Catalogue of Microorganisms (GCM) 10K type strain sequencing project: providing services to taxonomists for standard genome sequencing and annotation.</title>
        <authorList>
            <consortium name="The Broad Institute Genomics Platform"/>
            <consortium name="The Broad Institute Genome Sequencing Center for Infectious Disease"/>
            <person name="Wu L."/>
            <person name="Ma J."/>
        </authorList>
    </citation>
    <scope>NUCLEOTIDE SEQUENCE [LARGE SCALE GENOMIC DNA]</scope>
    <source>
        <strain evidence="3">CCUG 58938</strain>
    </source>
</reference>